<evidence type="ECO:0000313" key="1">
    <source>
        <dbReference type="EMBL" id="APJ38699.1"/>
    </source>
</evidence>
<gene>
    <name evidence="1" type="ORF">BLA55_03500</name>
</gene>
<proteinExistence type="predicted"/>
<dbReference type="OrthoDB" id="403457at2"/>
<dbReference type="KEGG" id="mpul:BLA55_03500"/>
<dbReference type="STRING" id="48003.BLA55_03500"/>
<sequence>MKFEKEQALNLLEKWNQNDKEQSLKSTVLQNSHIPEIYTVPFEIGVFEYFDYLKTLIQESENNLLDEIFEKLDYEIPDIAESNINIRCIHLKDDAFAKMDYLIENDYECPYHSKPPKRTIYKVLQHAEYHMIEDFLFEFHDQFKKEFTKELDL</sequence>
<organism evidence="1 2">
    <name type="scientific">Mycoplasmopsis pullorum</name>
    <dbReference type="NCBI Taxonomy" id="48003"/>
    <lineage>
        <taxon>Bacteria</taxon>
        <taxon>Bacillati</taxon>
        <taxon>Mycoplasmatota</taxon>
        <taxon>Mycoplasmoidales</taxon>
        <taxon>Metamycoplasmataceae</taxon>
        <taxon>Mycoplasmopsis</taxon>
    </lineage>
</organism>
<evidence type="ECO:0000313" key="2">
    <source>
        <dbReference type="Proteomes" id="UP000184322"/>
    </source>
</evidence>
<dbReference type="Proteomes" id="UP000184322">
    <property type="component" value="Chromosome"/>
</dbReference>
<dbReference type="RefSeq" id="WP_073372703.1">
    <property type="nucleotide sequence ID" value="NZ_CP017813.1"/>
</dbReference>
<accession>A0A1L4FSX7</accession>
<protein>
    <submittedName>
        <fullName evidence="1">Uncharacterized protein</fullName>
    </submittedName>
</protein>
<dbReference type="AlphaFoldDB" id="A0A1L4FSX7"/>
<keyword evidence="2" id="KW-1185">Reference proteome</keyword>
<name>A0A1L4FSX7_9BACT</name>
<reference evidence="2" key="1">
    <citation type="submission" date="2016-10" db="EMBL/GenBank/DDBJ databases">
        <authorList>
            <person name="Beylefeld A."/>
            <person name="Abolnik C."/>
        </authorList>
    </citation>
    <scope>NUCLEOTIDE SEQUENCE [LARGE SCALE GENOMIC DNA]</scope>
    <source>
        <strain evidence="2">B359_6</strain>
    </source>
</reference>
<dbReference type="EMBL" id="CP017813">
    <property type="protein sequence ID" value="APJ38699.1"/>
    <property type="molecule type" value="Genomic_DNA"/>
</dbReference>